<reference evidence="6 7" key="1">
    <citation type="journal article" date="2018" name="MBio">
        <title>Comparative Genomics Reveals the Core Gene Toolbox for the Fungus-Insect Symbiosis.</title>
        <authorList>
            <person name="Wang Y."/>
            <person name="Stata M."/>
            <person name="Wang W."/>
            <person name="Stajich J.E."/>
            <person name="White M.M."/>
            <person name="Moncalvo J.M."/>
        </authorList>
    </citation>
    <scope>NUCLEOTIDE SEQUENCE [LARGE SCALE GENOMIC DNA]</scope>
    <source>
        <strain evidence="6 7">SWE-8-4</strain>
    </source>
</reference>
<keyword evidence="7" id="KW-1185">Reference proteome</keyword>
<dbReference type="InterPro" id="IPR032003">
    <property type="entry name" value="RAC_head"/>
</dbReference>
<evidence type="ECO:0000256" key="3">
    <source>
        <dbReference type="ARBA" id="ARBA00023186"/>
    </source>
</evidence>
<dbReference type="Gene3D" id="1.10.8.840">
    <property type="entry name" value="Ribosome-associated complex head domain"/>
    <property type="match status" value="1"/>
</dbReference>
<dbReference type="Pfam" id="PF21884">
    <property type="entry name" value="ZUO1-like_ZHD"/>
    <property type="match status" value="1"/>
</dbReference>
<dbReference type="InterPro" id="IPR036869">
    <property type="entry name" value="J_dom_sf"/>
</dbReference>
<dbReference type="Pfam" id="PF00226">
    <property type="entry name" value="DnaJ"/>
    <property type="match status" value="1"/>
</dbReference>
<gene>
    <name evidence="6" type="ORF">BB561_000638</name>
</gene>
<keyword evidence="3" id="KW-0143">Chaperone</keyword>
<dbReference type="STRING" id="133385.A0A2T9YY96"/>
<dbReference type="Proteomes" id="UP000245383">
    <property type="component" value="Unassembled WGS sequence"/>
</dbReference>
<dbReference type="InterPro" id="IPR042569">
    <property type="entry name" value="RAC_head_sf"/>
</dbReference>
<feature type="region of interest" description="Disordered" evidence="4">
    <location>
        <begin position="248"/>
        <end position="276"/>
    </location>
</feature>
<comment type="subcellular location">
    <subcellularLocation>
        <location evidence="1">Cytoplasm</location>
    </subcellularLocation>
</comment>
<dbReference type="SUPFAM" id="SSF46565">
    <property type="entry name" value="Chaperone J-domain"/>
    <property type="match status" value="1"/>
</dbReference>
<comment type="caution">
    <text evidence="6">The sequence shown here is derived from an EMBL/GenBank/DDBJ whole genome shotgun (WGS) entry which is preliminary data.</text>
</comment>
<feature type="region of interest" description="Disordered" evidence="4">
    <location>
        <begin position="66"/>
        <end position="87"/>
    </location>
</feature>
<evidence type="ECO:0000313" key="7">
    <source>
        <dbReference type="Proteomes" id="UP000245383"/>
    </source>
</evidence>
<evidence type="ECO:0000256" key="1">
    <source>
        <dbReference type="ARBA" id="ARBA00004496"/>
    </source>
</evidence>
<feature type="domain" description="J" evidence="5">
    <location>
        <begin position="101"/>
        <end position="175"/>
    </location>
</feature>
<dbReference type="Pfam" id="PF16717">
    <property type="entry name" value="RAC_head"/>
    <property type="match status" value="1"/>
</dbReference>
<dbReference type="EMBL" id="MBFR01000014">
    <property type="protein sequence ID" value="PVU97289.1"/>
    <property type="molecule type" value="Genomic_DNA"/>
</dbReference>
<dbReference type="SMART" id="SM00271">
    <property type="entry name" value="DnaJ"/>
    <property type="match status" value="1"/>
</dbReference>
<feature type="region of interest" description="Disordered" evidence="4">
    <location>
        <begin position="294"/>
        <end position="314"/>
    </location>
</feature>
<evidence type="ECO:0000256" key="4">
    <source>
        <dbReference type="SAM" id="MobiDB-lite"/>
    </source>
</evidence>
<feature type="compositionally biased region" description="Polar residues" evidence="4">
    <location>
        <begin position="66"/>
        <end position="75"/>
    </location>
</feature>
<dbReference type="GO" id="GO:0005829">
    <property type="term" value="C:cytosol"/>
    <property type="evidence" value="ECO:0007669"/>
    <property type="project" value="TreeGrafter"/>
</dbReference>
<dbReference type="GO" id="GO:0030544">
    <property type="term" value="F:Hsp70 protein binding"/>
    <property type="evidence" value="ECO:0007669"/>
    <property type="project" value="InterPro"/>
</dbReference>
<sequence>MDTETYTLTSPPSTFSGSKIHAKPSFAENATVNTSGKYVHFFKKVISSKAIPAKVKHHYDFHEIKQASSKASTKNAEADSDDEEEDPALQNIKARDWKKQDHYTILGLSRLRYNATPEDISKQYRKKALKHHPDKKMALAGGVSNPQFDEYYKCVQKAHNTLIDPVRRRQFDSVDPSIPDGIAAQVSKKNFYKTFGKIFELEARFSRKQPAPKFGDANSSKEETEEFYGFFFNFDSWRSFEYLDKEDAGGAENRDNKRYIEKKNKSAREKAKKEDNQRMKDLINECFKQDPRIARYKEEDKTKRNAKKNQKEAEEKAALEAKLLAEEQALKEKLEAEEAERLSKENNKKDKEQAKKIIKKEKKTLKSLIKDSNYFCPADETLSPTQIGDKLEAFDKLLAANKAPEQLVKLRSTLEASVAAGNAAEVFASLVAEI</sequence>
<dbReference type="PROSITE" id="PS50076">
    <property type="entry name" value="DNAJ_2"/>
    <property type="match status" value="1"/>
</dbReference>
<dbReference type="PANTHER" id="PTHR43999">
    <property type="entry name" value="DNAJ HOMOLOG SUBFAMILY C MEMBER 2"/>
    <property type="match status" value="1"/>
</dbReference>
<proteinExistence type="predicted"/>
<dbReference type="OrthoDB" id="1690618at2759"/>
<dbReference type="InterPro" id="IPR001623">
    <property type="entry name" value="DnaJ_domain"/>
</dbReference>
<dbReference type="InterPro" id="IPR044634">
    <property type="entry name" value="Zuotin/DnaJC2"/>
</dbReference>
<evidence type="ECO:0000313" key="6">
    <source>
        <dbReference type="EMBL" id="PVU97289.1"/>
    </source>
</evidence>
<organism evidence="6 7">
    <name type="scientific">Smittium simulii</name>
    <dbReference type="NCBI Taxonomy" id="133385"/>
    <lineage>
        <taxon>Eukaryota</taxon>
        <taxon>Fungi</taxon>
        <taxon>Fungi incertae sedis</taxon>
        <taxon>Zoopagomycota</taxon>
        <taxon>Kickxellomycotina</taxon>
        <taxon>Harpellomycetes</taxon>
        <taxon>Harpellales</taxon>
        <taxon>Legeriomycetaceae</taxon>
        <taxon>Smittium</taxon>
    </lineage>
</organism>
<accession>A0A2T9YY96</accession>
<feature type="compositionally biased region" description="Acidic residues" evidence="4">
    <location>
        <begin position="78"/>
        <end position="87"/>
    </location>
</feature>
<evidence type="ECO:0000259" key="5">
    <source>
        <dbReference type="PROSITE" id="PS50076"/>
    </source>
</evidence>
<dbReference type="Gene3D" id="1.10.287.110">
    <property type="entry name" value="DnaJ domain"/>
    <property type="match status" value="1"/>
</dbReference>
<dbReference type="GO" id="GO:0051083">
    <property type="term" value="P:'de novo' cotranslational protein folding"/>
    <property type="evidence" value="ECO:0007669"/>
    <property type="project" value="InterPro"/>
</dbReference>
<dbReference type="InterPro" id="IPR018253">
    <property type="entry name" value="DnaJ_domain_CS"/>
</dbReference>
<dbReference type="AlphaFoldDB" id="A0A2T9YY96"/>
<dbReference type="CDD" id="cd06257">
    <property type="entry name" value="DnaJ"/>
    <property type="match status" value="1"/>
</dbReference>
<dbReference type="GO" id="GO:0043022">
    <property type="term" value="F:ribosome binding"/>
    <property type="evidence" value="ECO:0007669"/>
    <property type="project" value="InterPro"/>
</dbReference>
<name>A0A2T9YY96_9FUNG</name>
<dbReference type="GO" id="GO:0006450">
    <property type="term" value="P:regulation of translational fidelity"/>
    <property type="evidence" value="ECO:0007669"/>
    <property type="project" value="InterPro"/>
</dbReference>
<dbReference type="InterPro" id="IPR054076">
    <property type="entry name" value="ZUO1-like_ZHD"/>
</dbReference>
<protein>
    <recommendedName>
        <fullName evidence="5">J domain-containing protein</fullName>
    </recommendedName>
</protein>
<keyword evidence="2" id="KW-0963">Cytoplasm</keyword>
<evidence type="ECO:0000256" key="2">
    <source>
        <dbReference type="ARBA" id="ARBA00022490"/>
    </source>
</evidence>
<dbReference type="PANTHER" id="PTHR43999:SF1">
    <property type="entry name" value="DNAJ HOMOLOG SUBFAMILY C MEMBER 2"/>
    <property type="match status" value="1"/>
</dbReference>
<dbReference type="PROSITE" id="PS00636">
    <property type="entry name" value="DNAJ_1"/>
    <property type="match status" value="1"/>
</dbReference>